<comment type="caution">
    <text evidence="2">The sequence shown here is derived from an EMBL/GenBank/DDBJ whole genome shotgun (WGS) entry which is preliminary data.</text>
</comment>
<protein>
    <submittedName>
        <fullName evidence="2">Uncharacterized protein</fullName>
    </submittedName>
</protein>
<dbReference type="Proteomes" id="UP000326757">
    <property type="component" value="Unassembled WGS sequence"/>
</dbReference>
<gene>
    <name evidence="2" type="ORF">EYC80_004798</name>
</gene>
<keyword evidence="1" id="KW-0472">Membrane</keyword>
<dbReference type="EMBL" id="VIGI01000002">
    <property type="protein sequence ID" value="KAB8303367.1"/>
    <property type="molecule type" value="Genomic_DNA"/>
</dbReference>
<name>A0A5N6KI52_MONLA</name>
<proteinExistence type="predicted"/>
<keyword evidence="1" id="KW-1133">Transmembrane helix</keyword>
<feature type="transmembrane region" description="Helical" evidence="1">
    <location>
        <begin position="109"/>
        <end position="129"/>
    </location>
</feature>
<reference evidence="2 3" key="1">
    <citation type="submission" date="2019-06" db="EMBL/GenBank/DDBJ databases">
        <title>Genome Sequence of the Brown Rot Fungal Pathogen Monilinia laxa.</title>
        <authorList>
            <person name="De Miccolis Angelini R.M."/>
            <person name="Landi L."/>
            <person name="Abate D."/>
            <person name="Pollastro S."/>
            <person name="Romanazzi G."/>
            <person name="Faretra F."/>
        </authorList>
    </citation>
    <scope>NUCLEOTIDE SEQUENCE [LARGE SCALE GENOMIC DNA]</scope>
    <source>
        <strain evidence="2 3">Mlax316</strain>
    </source>
</reference>
<evidence type="ECO:0000313" key="3">
    <source>
        <dbReference type="Proteomes" id="UP000326757"/>
    </source>
</evidence>
<dbReference type="AlphaFoldDB" id="A0A5N6KI52"/>
<keyword evidence="3" id="KW-1185">Reference proteome</keyword>
<keyword evidence="1" id="KW-0812">Transmembrane</keyword>
<organism evidence="2 3">
    <name type="scientific">Monilinia laxa</name>
    <name type="common">Brown rot fungus</name>
    <name type="synonym">Sclerotinia laxa</name>
    <dbReference type="NCBI Taxonomy" id="61186"/>
    <lineage>
        <taxon>Eukaryota</taxon>
        <taxon>Fungi</taxon>
        <taxon>Dikarya</taxon>
        <taxon>Ascomycota</taxon>
        <taxon>Pezizomycotina</taxon>
        <taxon>Leotiomycetes</taxon>
        <taxon>Helotiales</taxon>
        <taxon>Sclerotiniaceae</taxon>
        <taxon>Monilinia</taxon>
    </lineage>
</organism>
<feature type="transmembrane region" description="Helical" evidence="1">
    <location>
        <begin position="62"/>
        <end position="89"/>
    </location>
</feature>
<evidence type="ECO:0000313" key="2">
    <source>
        <dbReference type="EMBL" id="KAB8303367.1"/>
    </source>
</evidence>
<accession>A0A5N6KI52</accession>
<feature type="transmembrane region" description="Helical" evidence="1">
    <location>
        <begin position="28"/>
        <end position="50"/>
    </location>
</feature>
<evidence type="ECO:0000256" key="1">
    <source>
        <dbReference type="SAM" id="Phobius"/>
    </source>
</evidence>
<sequence>MFNTNHTPGTSLLPSTPLSPKPLKRNCFIPIVLCIPALLFPAPACLLAFLRRNLVANGMRLFFIDTIFAFPCVLFLHLVLNSITFHILYVVSYLLQSRKKTQKKSELDLYLYVFGIYRSLCIQTVLLAAQSALH</sequence>